<keyword evidence="1" id="KW-1133">Transmembrane helix</keyword>
<accession>A0ABW2MXP1</accession>
<feature type="transmembrane region" description="Helical" evidence="1">
    <location>
        <begin position="125"/>
        <end position="146"/>
    </location>
</feature>
<feature type="transmembrane region" description="Helical" evidence="1">
    <location>
        <begin position="166"/>
        <end position="188"/>
    </location>
</feature>
<feature type="transmembrane region" description="Helical" evidence="1">
    <location>
        <begin position="195"/>
        <end position="214"/>
    </location>
</feature>
<feature type="transmembrane region" description="Helical" evidence="1">
    <location>
        <begin position="245"/>
        <end position="268"/>
    </location>
</feature>
<keyword evidence="1" id="KW-0812">Transmembrane</keyword>
<dbReference type="RefSeq" id="WP_255889907.1">
    <property type="nucleotide sequence ID" value="NZ_JAFMZM010000002.1"/>
</dbReference>
<dbReference type="EMBL" id="JBHTCH010000004">
    <property type="protein sequence ID" value="MFC7359791.1"/>
    <property type="molecule type" value="Genomic_DNA"/>
</dbReference>
<evidence type="ECO:0000256" key="1">
    <source>
        <dbReference type="SAM" id="Phobius"/>
    </source>
</evidence>
<sequence length="273" mass="29471">MTTQTLDRVAEGRPVTPTQEPVRTARIPMRRIVGVELRKSFDTRAGLWLLASVGLASVLTSGAVIAWAPDDDFTYSTFTTTIAFPMSVILPIIAALSVTAEWTQRSGLTTFTIVPHRGRIMLGKALALVSVALPATAAAFVVGAGGNVVGSWISGNETVWDQDLAAVPYLLLSLALALMMGLVCGTLIRNSAGAIVAFFVFSFVISPLLGFLAMTQDWFRDVQPWVDLDYQLTALLRGSFDSEQWSQLAATSGLWLLLPLVVGLWTLVRSEVK</sequence>
<comment type="caution">
    <text evidence="2">The sequence shown here is derived from an EMBL/GenBank/DDBJ whole genome shotgun (WGS) entry which is preliminary data.</text>
</comment>
<dbReference type="Proteomes" id="UP001596524">
    <property type="component" value="Unassembled WGS sequence"/>
</dbReference>
<gene>
    <name evidence="2" type="ORF">ACFQO6_05870</name>
</gene>
<feature type="transmembrane region" description="Helical" evidence="1">
    <location>
        <begin position="73"/>
        <end position="96"/>
    </location>
</feature>
<keyword evidence="1" id="KW-0472">Membrane</keyword>
<name>A0ABW2MXP1_9ACTN</name>
<protein>
    <submittedName>
        <fullName evidence="2">ABC transporter permease</fullName>
    </submittedName>
</protein>
<proteinExistence type="predicted"/>
<evidence type="ECO:0000313" key="3">
    <source>
        <dbReference type="Proteomes" id="UP001596524"/>
    </source>
</evidence>
<keyword evidence="3" id="KW-1185">Reference proteome</keyword>
<feature type="transmembrane region" description="Helical" evidence="1">
    <location>
        <begin position="47"/>
        <end position="67"/>
    </location>
</feature>
<reference evidence="3" key="1">
    <citation type="journal article" date="2019" name="Int. J. Syst. Evol. Microbiol.">
        <title>The Global Catalogue of Microorganisms (GCM) 10K type strain sequencing project: providing services to taxonomists for standard genome sequencing and annotation.</title>
        <authorList>
            <consortium name="The Broad Institute Genomics Platform"/>
            <consortium name="The Broad Institute Genome Sequencing Center for Infectious Disease"/>
            <person name="Wu L."/>
            <person name="Ma J."/>
        </authorList>
    </citation>
    <scope>NUCLEOTIDE SEQUENCE [LARGE SCALE GENOMIC DNA]</scope>
    <source>
        <strain evidence="3">FCH27</strain>
    </source>
</reference>
<organism evidence="2 3">
    <name type="scientific">Nocardioides astragali</name>
    <dbReference type="NCBI Taxonomy" id="1776736"/>
    <lineage>
        <taxon>Bacteria</taxon>
        <taxon>Bacillati</taxon>
        <taxon>Actinomycetota</taxon>
        <taxon>Actinomycetes</taxon>
        <taxon>Propionibacteriales</taxon>
        <taxon>Nocardioidaceae</taxon>
        <taxon>Nocardioides</taxon>
    </lineage>
</organism>
<evidence type="ECO:0000313" key="2">
    <source>
        <dbReference type="EMBL" id="MFC7359791.1"/>
    </source>
</evidence>